<dbReference type="InterPro" id="IPR052402">
    <property type="entry name" value="ADCK_kinase"/>
</dbReference>
<dbReference type="PANTHER" id="PTHR45890:SF1">
    <property type="entry name" value="AARF DOMAIN CONTAINING KINASE 2"/>
    <property type="match status" value="1"/>
</dbReference>
<proteinExistence type="predicted"/>
<accession>A0A9R1TSF9</accession>
<dbReference type="PANTHER" id="PTHR45890">
    <property type="entry name" value="AARF DOMAIN CONTAINING KINASE 2 (PREDICTED)"/>
    <property type="match status" value="1"/>
</dbReference>
<dbReference type="OrthoDB" id="427480at2759"/>
<gene>
    <name evidence="2" type="primary">LOC105273658</name>
</gene>
<reference evidence="2" key="1">
    <citation type="submission" date="2025-08" db="UniProtKB">
        <authorList>
            <consortium name="RefSeq"/>
        </authorList>
    </citation>
    <scope>IDENTIFICATION</scope>
    <source>
        <strain evidence="2">USDA-PBARC FA_bdor</strain>
        <tissue evidence="2">Whole organism</tissue>
    </source>
</reference>
<organism evidence="1 2">
    <name type="scientific">Fopius arisanus</name>
    <dbReference type="NCBI Taxonomy" id="64838"/>
    <lineage>
        <taxon>Eukaryota</taxon>
        <taxon>Metazoa</taxon>
        <taxon>Ecdysozoa</taxon>
        <taxon>Arthropoda</taxon>
        <taxon>Hexapoda</taxon>
        <taxon>Insecta</taxon>
        <taxon>Pterygota</taxon>
        <taxon>Neoptera</taxon>
        <taxon>Endopterygota</taxon>
        <taxon>Hymenoptera</taxon>
        <taxon>Apocrita</taxon>
        <taxon>Ichneumonoidea</taxon>
        <taxon>Braconidae</taxon>
        <taxon>Opiinae</taxon>
        <taxon>Fopius</taxon>
    </lineage>
</organism>
<dbReference type="KEGG" id="fas:105273658"/>
<sequence length="91" mass="10458">MRHSSHMTPDPNGFKTSIENIMKRHMTNKMGLKNVNLTAVMKEFYSALIHYKVQQDSAFINVVLSVLLIEGLGRNLDVKDDILQDIIPYLR</sequence>
<dbReference type="AlphaFoldDB" id="A0A9R1TSF9"/>
<protein>
    <submittedName>
        <fullName evidence="2">ABC1 family protein C21C3.03, mitochondrial-like</fullName>
    </submittedName>
</protein>
<dbReference type="GeneID" id="105273658"/>
<keyword evidence="1" id="KW-1185">Reference proteome</keyword>
<evidence type="ECO:0000313" key="1">
    <source>
        <dbReference type="Proteomes" id="UP000694866"/>
    </source>
</evidence>
<dbReference type="GO" id="GO:0005739">
    <property type="term" value="C:mitochondrion"/>
    <property type="evidence" value="ECO:0007669"/>
    <property type="project" value="TreeGrafter"/>
</dbReference>
<dbReference type="Proteomes" id="UP000694866">
    <property type="component" value="Unplaced"/>
</dbReference>
<name>A0A9R1TSF9_9HYME</name>
<evidence type="ECO:0000313" key="2">
    <source>
        <dbReference type="RefSeq" id="XP_011314527.1"/>
    </source>
</evidence>
<dbReference type="RefSeq" id="XP_011314527.1">
    <property type="nucleotide sequence ID" value="XM_011316225.1"/>
</dbReference>